<keyword evidence="3" id="KW-0547">Nucleotide-binding</keyword>
<dbReference type="OrthoDB" id="201048at2759"/>
<accession>A0A9W7AHN0</accession>
<evidence type="ECO:0000313" key="11">
    <source>
        <dbReference type="Proteomes" id="UP001165082"/>
    </source>
</evidence>
<name>A0A9W7AHN0_9STRA</name>
<evidence type="ECO:0000256" key="4">
    <source>
        <dbReference type="ARBA" id="ARBA00022840"/>
    </source>
</evidence>
<feature type="transmembrane region" description="Helical" evidence="8">
    <location>
        <begin position="163"/>
        <end position="186"/>
    </location>
</feature>
<feature type="compositionally biased region" description="Basic and acidic residues" evidence="7">
    <location>
        <begin position="8"/>
        <end position="19"/>
    </location>
</feature>
<evidence type="ECO:0000313" key="10">
    <source>
        <dbReference type="EMBL" id="GMH72432.1"/>
    </source>
</evidence>
<dbReference type="InterPro" id="IPR003593">
    <property type="entry name" value="AAA+_ATPase"/>
</dbReference>
<feature type="transmembrane region" description="Helical" evidence="8">
    <location>
        <begin position="312"/>
        <end position="330"/>
    </location>
</feature>
<dbReference type="SUPFAM" id="SSF52540">
    <property type="entry name" value="P-loop containing nucleoside triphosphate hydrolases"/>
    <property type="match status" value="1"/>
</dbReference>
<evidence type="ECO:0000259" key="9">
    <source>
        <dbReference type="PROSITE" id="PS50893"/>
    </source>
</evidence>
<evidence type="ECO:0000256" key="2">
    <source>
        <dbReference type="ARBA" id="ARBA00022692"/>
    </source>
</evidence>
<evidence type="ECO:0000256" key="5">
    <source>
        <dbReference type="ARBA" id="ARBA00022989"/>
    </source>
</evidence>
<dbReference type="GO" id="GO:0005524">
    <property type="term" value="F:ATP binding"/>
    <property type="evidence" value="ECO:0007669"/>
    <property type="project" value="UniProtKB-KW"/>
</dbReference>
<gene>
    <name evidence="10" type="ORF">TrRE_jg1307</name>
</gene>
<dbReference type="PROSITE" id="PS50893">
    <property type="entry name" value="ABC_TRANSPORTER_2"/>
    <property type="match status" value="1"/>
</dbReference>
<dbReference type="InterPro" id="IPR027417">
    <property type="entry name" value="P-loop_NTPase"/>
</dbReference>
<dbReference type="Proteomes" id="UP001165082">
    <property type="component" value="Unassembled WGS sequence"/>
</dbReference>
<dbReference type="GO" id="GO:0016020">
    <property type="term" value="C:membrane"/>
    <property type="evidence" value="ECO:0007669"/>
    <property type="project" value="UniProtKB-SubCell"/>
</dbReference>
<feature type="region of interest" description="Disordered" evidence="7">
    <location>
        <begin position="1"/>
        <end position="28"/>
    </location>
</feature>
<dbReference type="EMBL" id="BRXZ01002895">
    <property type="protein sequence ID" value="GMH72432.1"/>
    <property type="molecule type" value="Genomic_DNA"/>
</dbReference>
<dbReference type="Pfam" id="PF00005">
    <property type="entry name" value="ABC_tran"/>
    <property type="match status" value="1"/>
</dbReference>
<organism evidence="10 11">
    <name type="scientific">Triparma retinervis</name>
    <dbReference type="NCBI Taxonomy" id="2557542"/>
    <lineage>
        <taxon>Eukaryota</taxon>
        <taxon>Sar</taxon>
        <taxon>Stramenopiles</taxon>
        <taxon>Ochrophyta</taxon>
        <taxon>Bolidophyceae</taxon>
        <taxon>Parmales</taxon>
        <taxon>Triparmaceae</taxon>
        <taxon>Triparma</taxon>
    </lineage>
</organism>
<keyword evidence="4" id="KW-0067">ATP-binding</keyword>
<dbReference type="SUPFAM" id="SSF90123">
    <property type="entry name" value="ABC transporter transmembrane region"/>
    <property type="match status" value="1"/>
</dbReference>
<evidence type="ECO:0000256" key="8">
    <source>
        <dbReference type="SAM" id="Phobius"/>
    </source>
</evidence>
<evidence type="ECO:0000256" key="1">
    <source>
        <dbReference type="ARBA" id="ARBA00004141"/>
    </source>
</evidence>
<dbReference type="InterPro" id="IPR003439">
    <property type="entry name" value="ABC_transporter-like_ATP-bd"/>
</dbReference>
<evidence type="ECO:0000256" key="6">
    <source>
        <dbReference type="ARBA" id="ARBA00023136"/>
    </source>
</evidence>
<evidence type="ECO:0000256" key="7">
    <source>
        <dbReference type="SAM" id="MobiDB-lite"/>
    </source>
</evidence>
<feature type="transmembrane region" description="Helical" evidence="8">
    <location>
        <begin position="192"/>
        <end position="212"/>
    </location>
</feature>
<dbReference type="InterPro" id="IPR036640">
    <property type="entry name" value="ABC1_TM_sf"/>
</dbReference>
<dbReference type="GO" id="GO:0016887">
    <property type="term" value="F:ATP hydrolysis activity"/>
    <property type="evidence" value="ECO:0007669"/>
    <property type="project" value="InterPro"/>
</dbReference>
<keyword evidence="5 8" id="KW-1133">Transmembrane helix</keyword>
<feature type="domain" description="ABC transporter" evidence="9">
    <location>
        <begin position="370"/>
        <end position="614"/>
    </location>
</feature>
<dbReference type="GO" id="GO:0042626">
    <property type="term" value="F:ATPase-coupled transmembrane transporter activity"/>
    <property type="evidence" value="ECO:0007669"/>
    <property type="project" value="TreeGrafter"/>
</dbReference>
<keyword evidence="2 8" id="KW-0812">Transmembrane</keyword>
<keyword evidence="11" id="KW-1185">Reference proteome</keyword>
<dbReference type="InterPro" id="IPR039421">
    <property type="entry name" value="Type_1_exporter"/>
</dbReference>
<comment type="subcellular location">
    <subcellularLocation>
        <location evidence="1">Membrane</location>
        <topology evidence="1">Multi-pass membrane protein</topology>
    </subcellularLocation>
</comment>
<dbReference type="Gene3D" id="1.20.1560.10">
    <property type="entry name" value="ABC transporter type 1, transmembrane domain"/>
    <property type="match status" value="1"/>
</dbReference>
<dbReference type="Gene3D" id="3.40.50.300">
    <property type="entry name" value="P-loop containing nucleotide triphosphate hydrolases"/>
    <property type="match status" value="1"/>
</dbReference>
<protein>
    <recommendedName>
        <fullName evidence="9">ABC transporter domain-containing protein</fullName>
    </recommendedName>
</protein>
<comment type="caution">
    <text evidence="10">The sequence shown here is derived from an EMBL/GenBank/DDBJ whole genome shotgun (WGS) entry which is preliminary data.</text>
</comment>
<dbReference type="PROSITE" id="PS00211">
    <property type="entry name" value="ABC_TRANSPORTER_1"/>
    <property type="match status" value="1"/>
</dbReference>
<reference evidence="10" key="1">
    <citation type="submission" date="2022-07" db="EMBL/GenBank/DDBJ databases">
        <title>Genome analysis of Parmales, a sister group of diatoms, reveals the evolutionary specialization of diatoms from phago-mixotrophs to photoautotrophs.</title>
        <authorList>
            <person name="Ban H."/>
            <person name="Sato S."/>
            <person name="Yoshikawa S."/>
            <person name="Kazumasa Y."/>
            <person name="Nakamura Y."/>
            <person name="Ichinomiya M."/>
            <person name="Saitoh K."/>
            <person name="Sato N."/>
            <person name="Blanc-Mathieu R."/>
            <person name="Endo H."/>
            <person name="Kuwata A."/>
            <person name="Ogata H."/>
        </authorList>
    </citation>
    <scope>NUCLEOTIDE SEQUENCE</scope>
</reference>
<feature type="transmembrane region" description="Helical" evidence="8">
    <location>
        <begin position="278"/>
        <end position="300"/>
    </location>
</feature>
<dbReference type="PANTHER" id="PTHR24221:SF503">
    <property type="entry name" value="MITOCHONDRIAL POTASSIUM CHANNEL ATP-BINDING SUBUNIT"/>
    <property type="match status" value="1"/>
</dbReference>
<sequence length="616" mass="67440">MTMKAGKQKVEGASRDIEKPSPPSPPAAPPKFLFLQQLKEIVDQVPSTDGHNLFICRWIPVTLLRTVTAISAPVAVMILDPELDDLSSTDMTVFSIVGILNILGRLTPFATKYVIDEFKEKLQGEQATKVVEKVFDMQHGAILTTPTGEFSQILSKVFRNLDVLLPALYGDIVPMIIETFVAVIFISIGYGFIGAIQLSLFLVYTFLSYRAAKAKAERNKEFMMALFSEWGKIVSVAGSYERAHFFNNVDYEVNVASTSFEKMGAKIRAVSRGENKEAMLLQTVSLTVTAFFLGVVLAALGDEVGGLERAALAFYFFTYIGSLDVYALGISNLRTGVLEYQTFNEFVNRRSEVKDEEGAIELQVKENPAIEFENVSFKYGDKTILDNVSFKIDGGGCLGIVGSSGCGKSTIMRLLLRFYRPSNGVIKVDGVDISKVKADSLRRLFSVVTQDAALQNASIRDNIGYGRMGSSDEEVLAAAKAAELHLKESEGGGGKDGEGEENDLTLDKICGEKGAKLSGGQQQRVALARAMLKNTCIYLLDEPTTGLDGVVAKKLQNTLNGLSKNATTITITHHLEDLRSVTHILYLDNGKIVEEGAFEELMKAKGVFFDQVQARR</sequence>
<dbReference type="AlphaFoldDB" id="A0A9W7AHN0"/>
<dbReference type="SMART" id="SM00382">
    <property type="entry name" value="AAA"/>
    <property type="match status" value="1"/>
</dbReference>
<evidence type="ECO:0000256" key="3">
    <source>
        <dbReference type="ARBA" id="ARBA00022741"/>
    </source>
</evidence>
<proteinExistence type="predicted"/>
<dbReference type="PANTHER" id="PTHR24221">
    <property type="entry name" value="ATP-BINDING CASSETTE SUB-FAMILY B"/>
    <property type="match status" value="1"/>
</dbReference>
<dbReference type="InterPro" id="IPR017871">
    <property type="entry name" value="ABC_transporter-like_CS"/>
</dbReference>
<keyword evidence="6 8" id="KW-0472">Membrane</keyword>